<dbReference type="AlphaFoldDB" id="A0A1I6G1P8"/>
<evidence type="ECO:0000256" key="2">
    <source>
        <dbReference type="ARBA" id="ARBA00002933"/>
    </source>
</evidence>
<dbReference type="RefSeq" id="WP_092854101.1">
    <property type="nucleotide sequence ID" value="NZ_FOYU01000001.1"/>
</dbReference>
<evidence type="ECO:0000256" key="3">
    <source>
        <dbReference type="ARBA" id="ARBA00008343"/>
    </source>
</evidence>
<dbReference type="InterPro" id="IPR000445">
    <property type="entry name" value="HhH_motif"/>
</dbReference>
<dbReference type="GO" id="GO:0000701">
    <property type="term" value="F:purine-specific mismatch base pair DNA N-glycosylase activity"/>
    <property type="evidence" value="ECO:0007669"/>
    <property type="project" value="UniProtKB-EC"/>
</dbReference>
<dbReference type="Pfam" id="PF14815">
    <property type="entry name" value="NUDIX_4"/>
    <property type="match status" value="1"/>
</dbReference>
<evidence type="ECO:0000256" key="8">
    <source>
        <dbReference type="ARBA" id="ARBA00022763"/>
    </source>
</evidence>
<dbReference type="Gene3D" id="3.90.79.10">
    <property type="entry name" value="Nucleoside Triphosphate Pyrophosphohydrolase"/>
    <property type="match status" value="1"/>
</dbReference>
<dbReference type="EMBL" id="FOYU01000001">
    <property type="protein sequence ID" value="SFR36109.1"/>
    <property type="molecule type" value="Genomic_DNA"/>
</dbReference>
<dbReference type="Gene3D" id="1.10.340.30">
    <property type="entry name" value="Hypothetical protein, domain 2"/>
    <property type="match status" value="1"/>
</dbReference>
<dbReference type="GO" id="GO:0046872">
    <property type="term" value="F:metal ion binding"/>
    <property type="evidence" value="ECO:0007669"/>
    <property type="project" value="UniProtKB-UniRule"/>
</dbReference>
<dbReference type="InterPro" id="IPR044298">
    <property type="entry name" value="MIG/MutY"/>
</dbReference>
<keyword evidence="7" id="KW-0479">Metal-binding</keyword>
<dbReference type="Pfam" id="PF00633">
    <property type="entry name" value="HHH"/>
    <property type="match status" value="1"/>
</dbReference>
<accession>A0A1I6G1P8</accession>
<dbReference type="SUPFAM" id="SSF48150">
    <property type="entry name" value="DNA-glycosylase"/>
    <property type="match status" value="1"/>
</dbReference>
<keyword evidence="8 14" id="KW-0227">DNA damage</keyword>
<dbReference type="InterPro" id="IPR015797">
    <property type="entry name" value="NUDIX_hydrolase-like_dom_sf"/>
</dbReference>
<dbReference type="Pfam" id="PF10576">
    <property type="entry name" value="EndIII_4Fe-2S"/>
    <property type="match status" value="1"/>
</dbReference>
<evidence type="ECO:0000256" key="4">
    <source>
        <dbReference type="ARBA" id="ARBA00012045"/>
    </source>
</evidence>
<comment type="function">
    <text evidence="2">Adenine glycosylase active on G-A mispairs. MutY also corrects error-prone DNA synthesis past GO lesions which are due to the oxidatively damaged form of guanine: 7,8-dihydro-8-oxoguanine (8-oxo-dGTP).</text>
</comment>
<keyword evidence="6" id="KW-0004">4Fe-4S</keyword>
<keyword evidence="17" id="KW-1185">Reference proteome</keyword>
<evidence type="ECO:0000256" key="14">
    <source>
        <dbReference type="RuleBase" id="RU365096"/>
    </source>
</evidence>
<dbReference type="CDD" id="cd00056">
    <property type="entry name" value="ENDO3c"/>
    <property type="match status" value="1"/>
</dbReference>
<keyword evidence="11" id="KW-0411">Iron-sulfur</keyword>
<dbReference type="CDD" id="cd03431">
    <property type="entry name" value="NUDIX_DNA_Glycosylase_C-MutY"/>
    <property type="match status" value="1"/>
</dbReference>
<dbReference type="InterPro" id="IPR003651">
    <property type="entry name" value="Endonuclease3_FeS-loop_motif"/>
</dbReference>
<keyword evidence="9" id="KW-0378">Hydrolase</keyword>
<dbReference type="EC" id="3.2.2.31" evidence="4 14"/>
<protein>
    <recommendedName>
        <fullName evidence="5 14">Adenine DNA glycosylase</fullName>
        <ecNumber evidence="4 14">3.2.2.31</ecNumber>
    </recommendedName>
</protein>
<dbReference type="GO" id="GO:0006298">
    <property type="term" value="P:mismatch repair"/>
    <property type="evidence" value="ECO:0007669"/>
    <property type="project" value="TreeGrafter"/>
</dbReference>
<dbReference type="SMART" id="SM00478">
    <property type="entry name" value="ENDO3c"/>
    <property type="match status" value="1"/>
</dbReference>
<dbReference type="PANTHER" id="PTHR42944">
    <property type="entry name" value="ADENINE DNA GLYCOSYLASE"/>
    <property type="match status" value="1"/>
</dbReference>
<dbReference type="InterPro" id="IPR011257">
    <property type="entry name" value="DNA_glycosylase"/>
</dbReference>
<evidence type="ECO:0000256" key="7">
    <source>
        <dbReference type="ARBA" id="ARBA00022723"/>
    </source>
</evidence>
<dbReference type="GO" id="GO:0006284">
    <property type="term" value="P:base-excision repair"/>
    <property type="evidence" value="ECO:0007669"/>
    <property type="project" value="UniProtKB-UniRule"/>
</dbReference>
<gene>
    <name evidence="16" type="ORF">SAMN04488070_0019</name>
</gene>
<evidence type="ECO:0000256" key="1">
    <source>
        <dbReference type="ARBA" id="ARBA00000843"/>
    </source>
</evidence>
<dbReference type="SMART" id="SM00525">
    <property type="entry name" value="FES"/>
    <property type="match status" value="1"/>
</dbReference>
<keyword evidence="13 14" id="KW-0326">Glycosidase</keyword>
<dbReference type="GO" id="GO:0034039">
    <property type="term" value="F:8-oxo-7,8-dihydroguanine DNA N-glycosylase activity"/>
    <property type="evidence" value="ECO:0007669"/>
    <property type="project" value="TreeGrafter"/>
</dbReference>
<comment type="cofactor">
    <cofactor evidence="14">
        <name>[4Fe-4S] cluster</name>
        <dbReference type="ChEBI" id="CHEBI:49883"/>
    </cofactor>
    <text evidence="14">Binds 1 [4Fe-4S] cluster.</text>
</comment>
<dbReference type="GO" id="GO:0051539">
    <property type="term" value="F:4 iron, 4 sulfur cluster binding"/>
    <property type="evidence" value="ECO:0007669"/>
    <property type="project" value="UniProtKB-UniRule"/>
</dbReference>
<dbReference type="SUPFAM" id="SSF55811">
    <property type="entry name" value="Nudix"/>
    <property type="match status" value="1"/>
</dbReference>
<keyword evidence="10 14" id="KW-0408">Iron</keyword>
<dbReference type="InterPro" id="IPR005760">
    <property type="entry name" value="A/G_AdeGlyc_MutY"/>
</dbReference>
<dbReference type="PANTHER" id="PTHR42944:SF1">
    <property type="entry name" value="ADENINE DNA GLYCOSYLASE"/>
    <property type="match status" value="1"/>
</dbReference>
<proteinExistence type="inferred from homology"/>
<evidence type="ECO:0000256" key="5">
    <source>
        <dbReference type="ARBA" id="ARBA00022023"/>
    </source>
</evidence>
<keyword evidence="12" id="KW-0234">DNA repair</keyword>
<evidence type="ECO:0000313" key="17">
    <source>
        <dbReference type="Proteomes" id="UP000199424"/>
    </source>
</evidence>
<evidence type="ECO:0000256" key="13">
    <source>
        <dbReference type="ARBA" id="ARBA00023295"/>
    </source>
</evidence>
<dbReference type="NCBIfam" id="TIGR01084">
    <property type="entry name" value="mutY"/>
    <property type="match status" value="1"/>
</dbReference>
<evidence type="ECO:0000313" key="16">
    <source>
        <dbReference type="EMBL" id="SFR36109.1"/>
    </source>
</evidence>
<dbReference type="GO" id="GO:0032357">
    <property type="term" value="F:oxidized purine DNA binding"/>
    <property type="evidence" value="ECO:0007669"/>
    <property type="project" value="TreeGrafter"/>
</dbReference>
<reference evidence="17" key="1">
    <citation type="submission" date="2016-10" db="EMBL/GenBank/DDBJ databases">
        <authorList>
            <person name="Varghese N."/>
            <person name="Submissions S."/>
        </authorList>
    </citation>
    <scope>NUCLEOTIDE SEQUENCE [LARGE SCALE GENOMIC DNA]</scope>
    <source>
        <strain evidence="17">CGMCC 1.7285</strain>
    </source>
</reference>
<evidence type="ECO:0000256" key="6">
    <source>
        <dbReference type="ARBA" id="ARBA00022485"/>
    </source>
</evidence>
<organism evidence="16 17">
    <name type="scientific">Pseudidiomarina maritima</name>
    <dbReference type="NCBI Taxonomy" id="519453"/>
    <lineage>
        <taxon>Bacteria</taxon>
        <taxon>Pseudomonadati</taxon>
        <taxon>Pseudomonadota</taxon>
        <taxon>Gammaproteobacteria</taxon>
        <taxon>Alteromonadales</taxon>
        <taxon>Idiomarinaceae</taxon>
        <taxon>Pseudidiomarina</taxon>
    </lineage>
</organism>
<dbReference type="InterPro" id="IPR003265">
    <property type="entry name" value="HhH-GPD_domain"/>
</dbReference>
<evidence type="ECO:0000256" key="11">
    <source>
        <dbReference type="ARBA" id="ARBA00023014"/>
    </source>
</evidence>
<dbReference type="InterPro" id="IPR023170">
    <property type="entry name" value="HhH_base_excis_C"/>
</dbReference>
<name>A0A1I6G1P8_9GAMM</name>
<dbReference type="GO" id="GO:0035485">
    <property type="term" value="F:adenine/guanine mispair binding"/>
    <property type="evidence" value="ECO:0007669"/>
    <property type="project" value="TreeGrafter"/>
</dbReference>
<comment type="catalytic activity">
    <reaction evidence="1 14">
        <text>Hydrolyzes free adenine bases from 7,8-dihydro-8-oxoguanine:adenine mismatched double-stranded DNA, leaving an apurinic site.</text>
        <dbReference type="EC" id="3.2.2.31"/>
    </reaction>
</comment>
<dbReference type="InterPro" id="IPR029119">
    <property type="entry name" value="MutY_C"/>
</dbReference>
<dbReference type="FunFam" id="1.10.340.30:FF:000002">
    <property type="entry name" value="Adenine DNA glycosylase"/>
    <property type="match status" value="1"/>
</dbReference>
<sequence>MIDKTSSPTSTPLNPLEFSATVTNWQRQYGRNDLPWQINITPYRVLVSELMLQQTQVATVIPYFERWLQHFPTIEDLATASEDAVMTQWQGLGYYSRARNLHKAARYVVDEFAGQLPDNVDELREVPGVGPYTAGAISAFAFNKPAAIVDGNVKRLFSRYFGIEGEISSAKTNKTIWSLAEQYTPVTDSRRYAQALLDLGATVCTPRAPSCQECPLQESCNAYATDRVQILPTKKMKSKIPTRSGNFLLDLTSDGVVLVQRSADGIWPRLWCLPETDEPPKNATIHGKFKHVFSHYKLDATVFAQSIPNGATRVHLDEIESYGLPTPIRKYLNTLRT</sequence>
<evidence type="ECO:0000256" key="12">
    <source>
        <dbReference type="ARBA" id="ARBA00023204"/>
    </source>
</evidence>
<evidence type="ECO:0000256" key="10">
    <source>
        <dbReference type="ARBA" id="ARBA00023004"/>
    </source>
</evidence>
<dbReference type="Pfam" id="PF00730">
    <property type="entry name" value="HhH-GPD"/>
    <property type="match status" value="1"/>
</dbReference>
<dbReference type="Proteomes" id="UP000199424">
    <property type="component" value="Unassembled WGS sequence"/>
</dbReference>
<evidence type="ECO:0000259" key="15">
    <source>
        <dbReference type="SMART" id="SM00478"/>
    </source>
</evidence>
<dbReference type="Gene3D" id="1.10.1670.10">
    <property type="entry name" value="Helix-hairpin-Helix base-excision DNA repair enzymes (C-terminal)"/>
    <property type="match status" value="1"/>
</dbReference>
<comment type="similarity">
    <text evidence="3 14">Belongs to the Nth/MutY family.</text>
</comment>
<feature type="domain" description="HhH-GPD" evidence="15">
    <location>
        <begin position="51"/>
        <end position="202"/>
    </location>
</feature>
<evidence type="ECO:0000256" key="9">
    <source>
        <dbReference type="ARBA" id="ARBA00022801"/>
    </source>
</evidence>